<organism evidence="2 3">
    <name type="scientific">Longimycelium tulufanense</name>
    <dbReference type="NCBI Taxonomy" id="907463"/>
    <lineage>
        <taxon>Bacteria</taxon>
        <taxon>Bacillati</taxon>
        <taxon>Actinomycetota</taxon>
        <taxon>Actinomycetes</taxon>
        <taxon>Pseudonocardiales</taxon>
        <taxon>Pseudonocardiaceae</taxon>
        <taxon>Longimycelium</taxon>
    </lineage>
</organism>
<dbReference type="NCBIfam" id="NF005894">
    <property type="entry name" value="PRK07857.1"/>
    <property type="match status" value="1"/>
</dbReference>
<dbReference type="SMART" id="SM00830">
    <property type="entry name" value="CM_2"/>
    <property type="match status" value="1"/>
</dbReference>
<dbReference type="GO" id="GO:0046417">
    <property type="term" value="P:chorismate metabolic process"/>
    <property type="evidence" value="ECO:0007669"/>
    <property type="project" value="InterPro"/>
</dbReference>
<dbReference type="Proteomes" id="UP000637578">
    <property type="component" value="Unassembled WGS sequence"/>
</dbReference>
<dbReference type="Gene3D" id="1.20.59.10">
    <property type="entry name" value="Chorismate mutase"/>
    <property type="match status" value="1"/>
</dbReference>
<dbReference type="Pfam" id="PF01817">
    <property type="entry name" value="CM_2"/>
    <property type="match status" value="1"/>
</dbReference>
<comment type="caution">
    <text evidence="2">The sequence shown here is derived from an EMBL/GenBank/DDBJ whole genome shotgun (WGS) entry which is preliminary data.</text>
</comment>
<keyword evidence="3" id="KW-1185">Reference proteome</keyword>
<sequence>MSSTAEQASTEAAAMVAVSTVRQRIDDLDHDIIELLRRRQEVSQQIQQIRTGAGGQRVEPAREELILERYRSAFGGPGRDIATALLRICRG</sequence>
<evidence type="ECO:0000259" key="1">
    <source>
        <dbReference type="PROSITE" id="PS51168"/>
    </source>
</evidence>
<feature type="domain" description="Chorismate mutase" evidence="1">
    <location>
        <begin position="12"/>
        <end position="91"/>
    </location>
</feature>
<dbReference type="AlphaFoldDB" id="A0A8J3CB16"/>
<reference evidence="2" key="1">
    <citation type="journal article" date="2014" name="Int. J. Syst. Evol. Microbiol.">
        <title>Complete genome sequence of Corynebacterium casei LMG S-19264T (=DSM 44701T), isolated from a smear-ripened cheese.</title>
        <authorList>
            <consortium name="US DOE Joint Genome Institute (JGI-PGF)"/>
            <person name="Walter F."/>
            <person name="Albersmeier A."/>
            <person name="Kalinowski J."/>
            <person name="Ruckert C."/>
        </authorList>
    </citation>
    <scope>NUCLEOTIDE SEQUENCE</scope>
    <source>
        <strain evidence="2">CGMCC 4.5737</strain>
    </source>
</reference>
<dbReference type="NCBIfam" id="TIGR01808">
    <property type="entry name" value="CM_M_hiGC-arch"/>
    <property type="match status" value="1"/>
</dbReference>
<dbReference type="InterPro" id="IPR002701">
    <property type="entry name" value="CM_II_prokaryot"/>
</dbReference>
<dbReference type="PROSITE" id="PS51168">
    <property type="entry name" value="CHORISMATE_MUT_2"/>
    <property type="match status" value="1"/>
</dbReference>
<dbReference type="SUPFAM" id="SSF48600">
    <property type="entry name" value="Chorismate mutase II"/>
    <property type="match status" value="1"/>
</dbReference>
<evidence type="ECO:0000313" key="3">
    <source>
        <dbReference type="Proteomes" id="UP000637578"/>
    </source>
</evidence>
<accession>A0A8J3CB16</accession>
<evidence type="ECO:0000313" key="2">
    <source>
        <dbReference type="EMBL" id="GGM52931.1"/>
    </source>
</evidence>
<name>A0A8J3CB16_9PSEU</name>
<dbReference type="InterPro" id="IPR036263">
    <property type="entry name" value="Chorismate_II_sf"/>
</dbReference>
<dbReference type="InterPro" id="IPR010958">
    <property type="entry name" value="Chorismate_mutase_highGC-bac"/>
</dbReference>
<dbReference type="RefSeq" id="WP_229686291.1">
    <property type="nucleotide sequence ID" value="NZ_BMMK01000009.1"/>
</dbReference>
<dbReference type="InterPro" id="IPR036979">
    <property type="entry name" value="CM_dom_sf"/>
</dbReference>
<proteinExistence type="predicted"/>
<dbReference type="GO" id="GO:0004106">
    <property type="term" value="F:chorismate mutase activity"/>
    <property type="evidence" value="ECO:0007669"/>
    <property type="project" value="InterPro"/>
</dbReference>
<gene>
    <name evidence="2" type="ORF">GCM10012275_24900</name>
</gene>
<protein>
    <recommendedName>
        <fullName evidence="1">Chorismate mutase domain-containing protein</fullName>
    </recommendedName>
</protein>
<dbReference type="EMBL" id="BMMK01000009">
    <property type="protein sequence ID" value="GGM52931.1"/>
    <property type="molecule type" value="Genomic_DNA"/>
</dbReference>
<reference evidence="2" key="2">
    <citation type="submission" date="2020-09" db="EMBL/GenBank/DDBJ databases">
        <authorList>
            <person name="Sun Q."/>
            <person name="Zhou Y."/>
        </authorList>
    </citation>
    <scope>NUCLEOTIDE SEQUENCE</scope>
    <source>
        <strain evidence="2">CGMCC 4.5737</strain>
    </source>
</reference>